<feature type="region of interest" description="Disordered" evidence="1">
    <location>
        <begin position="1"/>
        <end position="51"/>
    </location>
</feature>
<feature type="compositionally biased region" description="Basic residues" evidence="1">
    <location>
        <begin position="1"/>
        <end position="11"/>
    </location>
</feature>
<reference evidence="2" key="1">
    <citation type="journal article" date="2014" name="Front. Microbiol.">
        <title>High frequency of phylogenetically diverse reductive dehalogenase-homologous genes in deep subseafloor sedimentary metagenomes.</title>
        <authorList>
            <person name="Kawai M."/>
            <person name="Futagami T."/>
            <person name="Toyoda A."/>
            <person name="Takaki Y."/>
            <person name="Nishi S."/>
            <person name="Hori S."/>
            <person name="Arai W."/>
            <person name="Tsubouchi T."/>
            <person name="Morono Y."/>
            <person name="Uchiyama I."/>
            <person name="Ito T."/>
            <person name="Fujiyama A."/>
            <person name="Inagaki F."/>
            <person name="Takami H."/>
        </authorList>
    </citation>
    <scope>NUCLEOTIDE SEQUENCE</scope>
    <source>
        <strain evidence="2">Expedition CK06-06</strain>
    </source>
</reference>
<evidence type="ECO:0000256" key="1">
    <source>
        <dbReference type="SAM" id="MobiDB-lite"/>
    </source>
</evidence>
<name>X0YLK9_9ZZZZ</name>
<organism evidence="2">
    <name type="scientific">marine sediment metagenome</name>
    <dbReference type="NCBI Taxonomy" id="412755"/>
    <lineage>
        <taxon>unclassified sequences</taxon>
        <taxon>metagenomes</taxon>
        <taxon>ecological metagenomes</taxon>
    </lineage>
</organism>
<proteinExistence type="predicted"/>
<comment type="caution">
    <text evidence="2">The sequence shown here is derived from an EMBL/GenBank/DDBJ whole genome shotgun (WGS) entry which is preliminary data.</text>
</comment>
<accession>X0YLK9</accession>
<dbReference type="EMBL" id="BARS01055837">
    <property type="protein sequence ID" value="GAG49413.1"/>
    <property type="molecule type" value="Genomic_DNA"/>
</dbReference>
<sequence length="51" mass="5460">MIKKEKGKHKNKDGVSGESLAIIRAQQAGDCGKNRDPIPKNGKSKQAVAQT</sequence>
<gene>
    <name evidence="2" type="ORF">S01H1_82379</name>
</gene>
<evidence type="ECO:0000313" key="2">
    <source>
        <dbReference type="EMBL" id="GAG49413.1"/>
    </source>
</evidence>
<dbReference type="AlphaFoldDB" id="X0YLK9"/>
<protein>
    <submittedName>
        <fullName evidence="2">Uncharacterized protein</fullName>
    </submittedName>
</protein>